<evidence type="ECO:0000256" key="2">
    <source>
        <dbReference type="ARBA" id="ARBA00023043"/>
    </source>
</evidence>
<feature type="repeat" description="ANK" evidence="3">
    <location>
        <begin position="47"/>
        <end position="79"/>
    </location>
</feature>
<dbReference type="SMART" id="SM00248">
    <property type="entry name" value="ANK"/>
    <property type="match status" value="2"/>
</dbReference>
<gene>
    <name evidence="5" type="ORF">MNOR_LOCUS4595</name>
</gene>
<feature type="repeat" description="ANK" evidence="3">
    <location>
        <begin position="14"/>
        <end position="46"/>
    </location>
</feature>
<dbReference type="PROSITE" id="PS50297">
    <property type="entry name" value="ANK_REP_REGION"/>
    <property type="match status" value="2"/>
</dbReference>
<dbReference type="PROSITE" id="PS50088">
    <property type="entry name" value="ANK_REPEAT"/>
    <property type="match status" value="2"/>
</dbReference>
<comment type="caution">
    <text evidence="5">The sequence shown here is derived from an EMBL/GenBank/DDBJ whole genome shotgun (WGS) entry which is preliminary data.</text>
</comment>
<dbReference type="SUPFAM" id="SSF48403">
    <property type="entry name" value="Ankyrin repeat"/>
    <property type="match status" value="1"/>
</dbReference>
<dbReference type="PANTHER" id="PTHR24171">
    <property type="entry name" value="ANKYRIN REPEAT DOMAIN-CONTAINING PROTEIN 39-RELATED"/>
    <property type="match status" value="1"/>
</dbReference>
<dbReference type="PRINTS" id="PR01415">
    <property type="entry name" value="ANKYRIN"/>
</dbReference>
<evidence type="ECO:0000256" key="1">
    <source>
        <dbReference type="ARBA" id="ARBA00022737"/>
    </source>
</evidence>
<dbReference type="AlphaFoldDB" id="A0AAV2PTP9"/>
<keyword evidence="1" id="KW-0677">Repeat</keyword>
<feature type="region of interest" description="Disordered" evidence="4">
    <location>
        <begin position="124"/>
        <end position="203"/>
    </location>
</feature>
<dbReference type="InterPro" id="IPR036770">
    <property type="entry name" value="Ankyrin_rpt-contain_sf"/>
</dbReference>
<dbReference type="Pfam" id="PF12796">
    <property type="entry name" value="Ank_2"/>
    <property type="match status" value="1"/>
</dbReference>
<keyword evidence="6" id="KW-1185">Reference proteome</keyword>
<evidence type="ECO:0000313" key="5">
    <source>
        <dbReference type="EMBL" id="CAL4065137.1"/>
    </source>
</evidence>
<dbReference type="Gene3D" id="1.25.40.20">
    <property type="entry name" value="Ankyrin repeat-containing domain"/>
    <property type="match status" value="1"/>
</dbReference>
<keyword evidence="2 3" id="KW-0040">ANK repeat</keyword>
<feature type="compositionally biased region" description="Basic and acidic residues" evidence="4">
    <location>
        <begin position="192"/>
        <end position="203"/>
    </location>
</feature>
<sequence>MSLSKRLSGDSNAGSHNPLHQAAYWGRLETAQMLLEEGADVNVRNNEGRTPLHWAAMRGHVDMVKLLLDNGANPNLTNIYSRTPEDEARHERHPIIIQTFNEYWRHQADQQKYCRDRRHSLTPRLEGLPHHQHPHQHRFASYTEVTRPKSASIERRRDSTSEDRSRSRRGSVGIVEHEGRRRSISSQGHRSTSADKRRGSVSK</sequence>
<dbReference type="EMBL" id="CAXKWB010001688">
    <property type="protein sequence ID" value="CAL4065137.1"/>
    <property type="molecule type" value="Genomic_DNA"/>
</dbReference>
<dbReference type="Proteomes" id="UP001497623">
    <property type="component" value="Unassembled WGS sequence"/>
</dbReference>
<evidence type="ECO:0000313" key="6">
    <source>
        <dbReference type="Proteomes" id="UP001497623"/>
    </source>
</evidence>
<name>A0AAV2PTP9_MEGNR</name>
<dbReference type="InterPro" id="IPR002110">
    <property type="entry name" value="Ankyrin_rpt"/>
</dbReference>
<reference evidence="5 6" key="1">
    <citation type="submission" date="2024-05" db="EMBL/GenBank/DDBJ databases">
        <authorList>
            <person name="Wallberg A."/>
        </authorList>
    </citation>
    <scope>NUCLEOTIDE SEQUENCE [LARGE SCALE GENOMIC DNA]</scope>
</reference>
<accession>A0AAV2PTP9</accession>
<proteinExistence type="predicted"/>
<feature type="compositionally biased region" description="Basic and acidic residues" evidence="4">
    <location>
        <begin position="152"/>
        <end position="165"/>
    </location>
</feature>
<organism evidence="5 6">
    <name type="scientific">Meganyctiphanes norvegica</name>
    <name type="common">Northern krill</name>
    <name type="synonym">Thysanopoda norvegica</name>
    <dbReference type="NCBI Taxonomy" id="48144"/>
    <lineage>
        <taxon>Eukaryota</taxon>
        <taxon>Metazoa</taxon>
        <taxon>Ecdysozoa</taxon>
        <taxon>Arthropoda</taxon>
        <taxon>Crustacea</taxon>
        <taxon>Multicrustacea</taxon>
        <taxon>Malacostraca</taxon>
        <taxon>Eumalacostraca</taxon>
        <taxon>Eucarida</taxon>
        <taxon>Euphausiacea</taxon>
        <taxon>Euphausiidae</taxon>
        <taxon>Meganyctiphanes</taxon>
    </lineage>
</organism>
<evidence type="ECO:0000256" key="3">
    <source>
        <dbReference type="PROSITE-ProRule" id="PRU00023"/>
    </source>
</evidence>
<feature type="non-terminal residue" evidence="5">
    <location>
        <position position="203"/>
    </location>
</feature>
<evidence type="ECO:0000256" key="4">
    <source>
        <dbReference type="SAM" id="MobiDB-lite"/>
    </source>
</evidence>
<protein>
    <submittedName>
        <fullName evidence="5">Uncharacterized protein</fullName>
    </submittedName>
</protein>